<dbReference type="Pfam" id="PF00447">
    <property type="entry name" value="HSF_DNA-bind"/>
    <property type="match status" value="1"/>
</dbReference>
<evidence type="ECO:0000256" key="8">
    <source>
        <dbReference type="SAM" id="MobiDB-lite"/>
    </source>
</evidence>
<keyword evidence="3" id="KW-0805">Transcription regulation</keyword>
<dbReference type="EMBL" id="CAJPVJ010002025">
    <property type="protein sequence ID" value="CAG2165673.1"/>
    <property type="molecule type" value="Genomic_DNA"/>
</dbReference>
<evidence type="ECO:0000313" key="11">
    <source>
        <dbReference type="Proteomes" id="UP000728032"/>
    </source>
</evidence>
<dbReference type="FunFam" id="1.10.10.10:FF:000027">
    <property type="entry name" value="Heat shock transcription factor 1"/>
    <property type="match status" value="1"/>
</dbReference>
<evidence type="ECO:0000256" key="5">
    <source>
        <dbReference type="ARBA" id="ARBA00023163"/>
    </source>
</evidence>
<dbReference type="Gene3D" id="1.10.10.10">
    <property type="entry name" value="Winged helix-like DNA-binding domain superfamily/Winged helix DNA-binding domain"/>
    <property type="match status" value="1"/>
</dbReference>
<dbReference type="GO" id="GO:0043565">
    <property type="term" value="F:sequence-specific DNA binding"/>
    <property type="evidence" value="ECO:0007669"/>
    <property type="project" value="InterPro"/>
</dbReference>
<evidence type="ECO:0000256" key="1">
    <source>
        <dbReference type="ARBA" id="ARBA00004123"/>
    </source>
</evidence>
<dbReference type="OrthoDB" id="60033at2759"/>
<dbReference type="PANTHER" id="PTHR10015:SF427">
    <property type="entry name" value="HEAT SHOCK FACTOR PROTEIN"/>
    <property type="match status" value="1"/>
</dbReference>
<keyword evidence="11" id="KW-1185">Reference proteome</keyword>
<protein>
    <recommendedName>
        <fullName evidence="9">HSF-type DNA-binding domain-containing protein</fullName>
    </recommendedName>
</protein>
<organism evidence="10">
    <name type="scientific">Oppiella nova</name>
    <dbReference type="NCBI Taxonomy" id="334625"/>
    <lineage>
        <taxon>Eukaryota</taxon>
        <taxon>Metazoa</taxon>
        <taxon>Ecdysozoa</taxon>
        <taxon>Arthropoda</taxon>
        <taxon>Chelicerata</taxon>
        <taxon>Arachnida</taxon>
        <taxon>Acari</taxon>
        <taxon>Acariformes</taxon>
        <taxon>Sarcoptiformes</taxon>
        <taxon>Oribatida</taxon>
        <taxon>Brachypylina</taxon>
        <taxon>Oppioidea</taxon>
        <taxon>Oppiidae</taxon>
        <taxon>Oppiella</taxon>
    </lineage>
</organism>
<feature type="domain" description="HSF-type DNA-binding" evidence="9">
    <location>
        <begin position="10"/>
        <end position="135"/>
    </location>
</feature>
<dbReference type="InterPro" id="IPR036388">
    <property type="entry name" value="WH-like_DNA-bd_sf"/>
</dbReference>
<evidence type="ECO:0000256" key="3">
    <source>
        <dbReference type="ARBA" id="ARBA00023015"/>
    </source>
</evidence>
<dbReference type="InterPro" id="IPR000232">
    <property type="entry name" value="HSF_DNA-bd"/>
</dbReference>
<name>A0A7R9QH19_9ACAR</name>
<dbReference type="InterPro" id="IPR036390">
    <property type="entry name" value="WH_DNA-bd_sf"/>
</dbReference>
<proteinExistence type="inferred from homology"/>
<evidence type="ECO:0000256" key="6">
    <source>
        <dbReference type="ARBA" id="ARBA00023242"/>
    </source>
</evidence>
<reference evidence="10" key="1">
    <citation type="submission" date="2020-11" db="EMBL/GenBank/DDBJ databases">
        <authorList>
            <person name="Tran Van P."/>
        </authorList>
    </citation>
    <scope>NUCLEOTIDE SEQUENCE</scope>
</reference>
<evidence type="ECO:0000256" key="4">
    <source>
        <dbReference type="ARBA" id="ARBA00023125"/>
    </source>
</evidence>
<sequence length="529" mass="59243">MHTMDSTGSTVPAFITKLWRLVEDNDYDHLIQWNENGRSFMIHDQSKFAKELLPLYFKHNNMASFIRQLNMCMHSHIHSLDMPLITQIYHSYSDGFRKVASIENSGLRAERDDIEFYHQYFTQGKESDLLFIKRKIPVGKAGSPSDALKHEEVSEILQDVEAIKGKQGSMDGLLSTIQRENEALWREIAILRQKHHKQQQVVEKLIQFLVSLVRGNMGIKRKAQLMIDDTEENRHLLRNKMIKRNDFDSDNPRSNGPIIHDVTDLDEAIINAKSPLIPSSDPLSDLCETASQVNALAADSPTDQLIAHSSASVPTLHILDPLQQSIKELGLVPDPSQQPIDVSLPIDDTILQSTLNTPQISSTDLERGFGITNTNIDIKPNDIKDLVVSTQNSDQMITPINTSAFNDHIEGIDAELDWLHDQIGSGINIDTSTLLGLFSMDDDNSSNPYGMSYPNKQIVGNEVIQFNPNSNTLFDDLDLDTYESNDDSRDLLDEPLLPDLGIGGEGAVGFPSEANLQPKTSLKDQKTVP</sequence>
<dbReference type="SUPFAM" id="SSF46785">
    <property type="entry name" value="Winged helix' DNA-binding domain"/>
    <property type="match status" value="1"/>
</dbReference>
<keyword evidence="5" id="KW-0804">Transcription</keyword>
<evidence type="ECO:0000256" key="7">
    <source>
        <dbReference type="RuleBase" id="RU004020"/>
    </source>
</evidence>
<comment type="subcellular location">
    <subcellularLocation>
        <location evidence="1">Nucleus</location>
    </subcellularLocation>
</comment>
<dbReference type="GO" id="GO:0003700">
    <property type="term" value="F:DNA-binding transcription factor activity"/>
    <property type="evidence" value="ECO:0007669"/>
    <property type="project" value="InterPro"/>
</dbReference>
<dbReference type="SMART" id="SM00415">
    <property type="entry name" value="HSF"/>
    <property type="match status" value="1"/>
</dbReference>
<keyword evidence="6" id="KW-0539">Nucleus</keyword>
<dbReference type="EMBL" id="OC916850">
    <property type="protein sequence ID" value="CAD7645446.1"/>
    <property type="molecule type" value="Genomic_DNA"/>
</dbReference>
<dbReference type="AlphaFoldDB" id="A0A7R9QH19"/>
<gene>
    <name evidence="10" type="ORF">ONB1V03_LOCUS5212</name>
</gene>
<dbReference type="GO" id="GO:0005634">
    <property type="term" value="C:nucleus"/>
    <property type="evidence" value="ECO:0007669"/>
    <property type="project" value="UniProtKB-SubCell"/>
</dbReference>
<dbReference type="PRINTS" id="PR00056">
    <property type="entry name" value="HSFDOMAIN"/>
</dbReference>
<keyword evidence="4" id="KW-0238">DNA-binding</keyword>
<accession>A0A7R9QH19</accession>
<evidence type="ECO:0000313" key="10">
    <source>
        <dbReference type="EMBL" id="CAD7645446.1"/>
    </source>
</evidence>
<feature type="region of interest" description="Disordered" evidence="8">
    <location>
        <begin position="485"/>
        <end position="529"/>
    </location>
</feature>
<dbReference type="PANTHER" id="PTHR10015">
    <property type="entry name" value="HEAT SHOCK TRANSCRIPTION FACTOR"/>
    <property type="match status" value="1"/>
</dbReference>
<evidence type="ECO:0000256" key="2">
    <source>
        <dbReference type="ARBA" id="ARBA00006403"/>
    </source>
</evidence>
<comment type="similarity">
    <text evidence="2 7">Belongs to the HSF family.</text>
</comment>
<evidence type="ECO:0000259" key="9">
    <source>
        <dbReference type="SMART" id="SM00415"/>
    </source>
</evidence>
<dbReference type="Proteomes" id="UP000728032">
    <property type="component" value="Unassembled WGS sequence"/>
</dbReference>